<comment type="caution">
    <text evidence="2">The sequence shown here is derived from an EMBL/GenBank/DDBJ whole genome shotgun (WGS) entry which is preliminary data.</text>
</comment>
<keyword evidence="3" id="KW-1185">Reference proteome</keyword>
<evidence type="ECO:0000256" key="1">
    <source>
        <dbReference type="SAM" id="Phobius"/>
    </source>
</evidence>
<keyword evidence="1" id="KW-1133">Transmembrane helix</keyword>
<evidence type="ECO:0000313" key="2">
    <source>
        <dbReference type="EMBL" id="PXV64231.1"/>
    </source>
</evidence>
<dbReference type="AlphaFoldDB" id="A0A318E6V1"/>
<evidence type="ECO:0000313" key="3">
    <source>
        <dbReference type="Proteomes" id="UP000248330"/>
    </source>
</evidence>
<dbReference type="EMBL" id="QICN01000013">
    <property type="protein sequence ID" value="PXV64231.1"/>
    <property type="molecule type" value="Genomic_DNA"/>
</dbReference>
<reference evidence="2 3" key="1">
    <citation type="submission" date="2018-04" db="EMBL/GenBank/DDBJ databases">
        <title>Genomic Encyclopedia of Type Strains, Phase IV (KMG-IV): sequencing the most valuable type-strain genomes for metagenomic binning, comparative biology and taxonomic classification.</title>
        <authorList>
            <person name="Goeker M."/>
        </authorList>
    </citation>
    <scope>NUCLEOTIDE SEQUENCE [LARGE SCALE GENOMIC DNA]</scope>
    <source>
        <strain evidence="2 3">DSM 104150</strain>
    </source>
</reference>
<name>A0A318E6V1_9GAMM</name>
<organism evidence="2 3">
    <name type="scientific">Sinimarinibacterium flocculans</name>
    <dbReference type="NCBI Taxonomy" id="985250"/>
    <lineage>
        <taxon>Bacteria</taxon>
        <taxon>Pseudomonadati</taxon>
        <taxon>Pseudomonadota</taxon>
        <taxon>Gammaproteobacteria</taxon>
        <taxon>Nevskiales</taxon>
        <taxon>Nevskiaceae</taxon>
        <taxon>Sinimarinibacterium</taxon>
    </lineage>
</organism>
<keyword evidence="1" id="KW-0472">Membrane</keyword>
<protein>
    <submittedName>
        <fullName evidence="2">Uncharacterized protein</fullName>
    </submittedName>
</protein>
<proteinExistence type="predicted"/>
<dbReference type="Proteomes" id="UP000248330">
    <property type="component" value="Unassembled WGS sequence"/>
</dbReference>
<keyword evidence="1" id="KW-0812">Transmembrane</keyword>
<accession>A0A318E6V1</accession>
<gene>
    <name evidence="2" type="ORF">C8D93_11325</name>
</gene>
<feature type="transmembrane region" description="Helical" evidence="1">
    <location>
        <begin position="28"/>
        <end position="54"/>
    </location>
</feature>
<sequence length="203" mass="22679">MQQAPATGNILPMHPRPSLFRARPGPSAFRVVLLLVAMIAGGCASVPWSTLLQLRQLDEQRWSRIDPAEIRVRVTLPPEFVVDAEGSHLQVRLDTRAGSSQSRLQLQAIGQHRRQSPAGLLRDSRVEQLTEYRLTDAAQLDFARLQTLAARGAYESSDIEVKVRFAETPDDTREAELTVEVQLFAAEGYFTLIDAYTLQLDAR</sequence>